<dbReference type="AlphaFoldDB" id="A0A562I6L1"/>
<dbReference type="EMBL" id="VLKE01000001">
    <property type="protein sequence ID" value="TWH66303.1"/>
    <property type="molecule type" value="Genomic_DNA"/>
</dbReference>
<dbReference type="Pfam" id="PF13714">
    <property type="entry name" value="PEP_mutase"/>
    <property type="match status" value="1"/>
</dbReference>
<dbReference type="InterPro" id="IPR015813">
    <property type="entry name" value="Pyrv/PenolPyrv_kinase-like_dom"/>
</dbReference>
<proteinExistence type="predicted"/>
<dbReference type="PANTHER" id="PTHR42905">
    <property type="entry name" value="PHOSPHOENOLPYRUVATE CARBOXYLASE"/>
    <property type="match status" value="1"/>
</dbReference>
<dbReference type="GO" id="GO:0003824">
    <property type="term" value="F:catalytic activity"/>
    <property type="evidence" value="ECO:0007669"/>
    <property type="project" value="InterPro"/>
</dbReference>
<evidence type="ECO:0000256" key="1">
    <source>
        <dbReference type="SAM" id="MobiDB-lite"/>
    </source>
</evidence>
<dbReference type="InterPro" id="IPR040442">
    <property type="entry name" value="Pyrv_kinase-like_dom_sf"/>
</dbReference>
<dbReference type="PANTHER" id="PTHR42905:SF16">
    <property type="entry name" value="CARBOXYPHOSPHONOENOLPYRUVATE PHOSPHONOMUTASE-LIKE PROTEIN (AFU_ORTHOLOGUE AFUA_5G07230)"/>
    <property type="match status" value="1"/>
</dbReference>
<gene>
    <name evidence="2" type="ORF">JD77_01255</name>
</gene>
<evidence type="ECO:0000313" key="2">
    <source>
        <dbReference type="EMBL" id="TWH66303.1"/>
    </source>
</evidence>
<feature type="region of interest" description="Disordered" evidence="1">
    <location>
        <begin position="177"/>
        <end position="209"/>
    </location>
</feature>
<protein>
    <submittedName>
        <fullName evidence="2">Phosphoenolpyruvate phosphomutase-like protein</fullName>
    </submittedName>
</protein>
<dbReference type="Gene3D" id="3.20.20.60">
    <property type="entry name" value="Phosphoenolpyruvate-binding domains"/>
    <property type="match status" value="1"/>
</dbReference>
<dbReference type="SUPFAM" id="SSF51621">
    <property type="entry name" value="Phosphoenolpyruvate/pyruvate domain"/>
    <property type="match status" value="1"/>
</dbReference>
<sequence length="209" mass="21761">MMRAMTVNPSTLVEQADTLCTLHKPGDPLVLPNAWDAGSARAVAAAGFPAVATSSSAVAESLGYADGEATPVDEMLAAVARIARAVPVPVTADLERGYGLRPTELVERLLSAGAVGCNLEDSDPCTRALYDSTSGDRTVRIWDAAPRSRPTCLPPFARRPTRRACRWCSTPGSTYTCAGPATRPGVPPRRSAGPGATGQPGRTPSTRSS</sequence>
<organism evidence="2 3">
    <name type="scientific">Micromonospora olivasterospora</name>
    <dbReference type="NCBI Taxonomy" id="1880"/>
    <lineage>
        <taxon>Bacteria</taxon>
        <taxon>Bacillati</taxon>
        <taxon>Actinomycetota</taxon>
        <taxon>Actinomycetes</taxon>
        <taxon>Micromonosporales</taxon>
        <taxon>Micromonosporaceae</taxon>
        <taxon>Micromonospora</taxon>
    </lineage>
</organism>
<reference evidence="2 3" key="1">
    <citation type="submission" date="2019-07" db="EMBL/GenBank/DDBJ databases">
        <title>R&amp;d 2014.</title>
        <authorList>
            <person name="Klenk H.-P."/>
        </authorList>
    </citation>
    <scope>NUCLEOTIDE SEQUENCE [LARGE SCALE GENOMIC DNA]</scope>
    <source>
        <strain evidence="2 3">DSM 43868</strain>
    </source>
</reference>
<keyword evidence="2" id="KW-0670">Pyruvate</keyword>
<accession>A0A562I6L1</accession>
<comment type="caution">
    <text evidence="2">The sequence shown here is derived from an EMBL/GenBank/DDBJ whole genome shotgun (WGS) entry which is preliminary data.</text>
</comment>
<dbReference type="Proteomes" id="UP000319825">
    <property type="component" value="Unassembled WGS sequence"/>
</dbReference>
<evidence type="ECO:0000313" key="3">
    <source>
        <dbReference type="Proteomes" id="UP000319825"/>
    </source>
</evidence>
<keyword evidence="3" id="KW-1185">Reference proteome</keyword>
<feature type="compositionally biased region" description="Polar residues" evidence="1">
    <location>
        <begin position="200"/>
        <end position="209"/>
    </location>
</feature>
<name>A0A562I6L1_MICOL</name>